<dbReference type="Proteomes" id="UP000321947">
    <property type="component" value="Unassembled WGS sequence"/>
</dbReference>
<name>A0A5D3BBR6_CUCMM</name>
<protein>
    <submittedName>
        <fullName evidence="1">Uncharacterized protein</fullName>
    </submittedName>
</protein>
<gene>
    <name evidence="1" type="ORF">E5676_scaffold1970G00440</name>
</gene>
<organism evidence="1 2">
    <name type="scientific">Cucumis melo var. makuwa</name>
    <name type="common">Oriental melon</name>
    <dbReference type="NCBI Taxonomy" id="1194695"/>
    <lineage>
        <taxon>Eukaryota</taxon>
        <taxon>Viridiplantae</taxon>
        <taxon>Streptophyta</taxon>
        <taxon>Embryophyta</taxon>
        <taxon>Tracheophyta</taxon>
        <taxon>Spermatophyta</taxon>
        <taxon>Magnoliopsida</taxon>
        <taxon>eudicotyledons</taxon>
        <taxon>Gunneridae</taxon>
        <taxon>Pentapetalae</taxon>
        <taxon>rosids</taxon>
        <taxon>fabids</taxon>
        <taxon>Cucurbitales</taxon>
        <taxon>Cucurbitaceae</taxon>
        <taxon>Benincaseae</taxon>
        <taxon>Cucumis</taxon>
    </lineage>
</organism>
<evidence type="ECO:0000313" key="2">
    <source>
        <dbReference type="Proteomes" id="UP000321947"/>
    </source>
</evidence>
<comment type="caution">
    <text evidence="1">The sequence shown here is derived from an EMBL/GenBank/DDBJ whole genome shotgun (WGS) entry which is preliminary data.</text>
</comment>
<accession>A0A5D3BBR6</accession>
<reference evidence="1 2" key="1">
    <citation type="submission" date="2019-08" db="EMBL/GenBank/DDBJ databases">
        <title>Draft genome sequences of two oriental melons (Cucumis melo L. var makuwa).</title>
        <authorList>
            <person name="Kwon S.-Y."/>
        </authorList>
    </citation>
    <scope>NUCLEOTIDE SEQUENCE [LARGE SCALE GENOMIC DNA]</scope>
    <source>
        <strain evidence="2">cv. Chang Bougi</strain>
        <tissue evidence="1">Leaf</tissue>
    </source>
</reference>
<dbReference type="AlphaFoldDB" id="A0A5D3BBR6"/>
<dbReference type="EMBL" id="SSTD01019701">
    <property type="protein sequence ID" value="TYJ96336.1"/>
    <property type="molecule type" value="Genomic_DNA"/>
</dbReference>
<evidence type="ECO:0000313" key="1">
    <source>
        <dbReference type="EMBL" id="TYJ96336.1"/>
    </source>
</evidence>
<sequence>MESSCGWDRSSGLLGEIKNDDRWDASRGIKRVEAKEGKNGKDNIKLTMKKGGVKLKQKEGLEGLTKRRFVKEVIRQENPDIVFFYGNQRSEFRSRKIASIWKRRRVEREVFEVESMSGGILVLCNSRSVVSLKWFVVDIPLLLLFWMATVKNFGSHEFMAPRGLVVEVCFGRSWEIFLVMVGRDGA</sequence>
<proteinExistence type="predicted"/>